<dbReference type="Gene3D" id="3.40.50.720">
    <property type="entry name" value="NAD(P)-binding Rossmann-like Domain"/>
    <property type="match status" value="1"/>
</dbReference>
<evidence type="ECO:0000313" key="4">
    <source>
        <dbReference type="EMBL" id="RKF82410.1"/>
    </source>
</evidence>
<sequence>MVPILSNKNSSLGNVLVIGGCGFLGHHIVKILHSSYNCTISVIDLHTNRNRLPENDGVIYFNGDITSIESILPTFLQIKPEIVIHTASPTLTGASRELYRRVNVEGTRCVIEACQKVSVMALIYTSSASIISDNVTDLINADEKWPIIPAKSQSEYYSETKVCTSKLLRATKAHFLIVRLTPIMAQAEALVLTANRSASHPSLLTCSLRPAGIFGEGDVQLIPNMLKVYENNKTGFQLGDNCNLFDFTYVGNVAQAHCLAAVALKATSSLSTIPLSHEKVDGESFIITNDQPIYFWDFARAVWRAAGSEKSNQHVWEISKDLGMLIGGIMEWTMWCMGKVPSLTRRQVRYSCMTRYFDCSKAKRLLGYRPDVTLREGIERSVRWFEDQKTSKFSKNEKYG</sequence>
<name>A0A420J6K1_9PEZI</name>
<dbReference type="InterPro" id="IPR050177">
    <property type="entry name" value="Lipid_A_modif_metabolic_enz"/>
</dbReference>
<dbReference type="PANTHER" id="PTHR43245:SF51">
    <property type="entry name" value="SHORT CHAIN DEHYDROGENASE_REDUCTASE FAMILY 42E, MEMBER 2"/>
    <property type="match status" value="1"/>
</dbReference>
<feature type="domain" description="3-beta hydroxysteroid dehydrogenase/isomerase" evidence="3">
    <location>
        <begin position="16"/>
        <end position="168"/>
    </location>
</feature>
<dbReference type="AlphaFoldDB" id="A0A420J6K1"/>
<evidence type="ECO:0000256" key="2">
    <source>
        <dbReference type="ARBA" id="ARBA00023002"/>
    </source>
</evidence>
<evidence type="ECO:0000259" key="3">
    <source>
        <dbReference type="Pfam" id="PF01073"/>
    </source>
</evidence>
<feature type="domain" description="3-beta hydroxysteroid dehydrogenase/isomerase" evidence="3">
    <location>
        <begin position="185"/>
        <end position="313"/>
    </location>
</feature>
<dbReference type="InterPro" id="IPR036291">
    <property type="entry name" value="NAD(P)-bd_dom_sf"/>
</dbReference>
<reference evidence="4 5" key="1">
    <citation type="journal article" date="2018" name="BMC Genomics">
        <title>Comparative genome analyses reveal sequence features reflecting distinct modes of host-adaptation between dicot and monocot powdery mildew.</title>
        <authorList>
            <person name="Wu Y."/>
            <person name="Ma X."/>
            <person name="Pan Z."/>
            <person name="Kale S.D."/>
            <person name="Song Y."/>
            <person name="King H."/>
            <person name="Zhang Q."/>
            <person name="Presley C."/>
            <person name="Deng X."/>
            <person name="Wei C.I."/>
            <person name="Xiao S."/>
        </authorList>
    </citation>
    <scope>NUCLEOTIDE SEQUENCE [LARGE SCALE GENOMIC DNA]</scope>
    <source>
        <strain evidence="4">UMSG1</strain>
    </source>
</reference>
<dbReference type="Pfam" id="PF01073">
    <property type="entry name" value="3Beta_HSD"/>
    <property type="match status" value="2"/>
</dbReference>
<dbReference type="EMBL" id="MCBS01017207">
    <property type="protein sequence ID" value="RKF82410.1"/>
    <property type="molecule type" value="Genomic_DNA"/>
</dbReference>
<evidence type="ECO:0000313" key="5">
    <source>
        <dbReference type="Proteomes" id="UP000285326"/>
    </source>
</evidence>
<dbReference type="SUPFAM" id="SSF51735">
    <property type="entry name" value="NAD(P)-binding Rossmann-fold domains"/>
    <property type="match status" value="1"/>
</dbReference>
<organism evidence="4 5">
    <name type="scientific">Golovinomyces cichoracearum</name>
    <dbReference type="NCBI Taxonomy" id="62708"/>
    <lineage>
        <taxon>Eukaryota</taxon>
        <taxon>Fungi</taxon>
        <taxon>Dikarya</taxon>
        <taxon>Ascomycota</taxon>
        <taxon>Pezizomycotina</taxon>
        <taxon>Leotiomycetes</taxon>
        <taxon>Erysiphales</taxon>
        <taxon>Erysiphaceae</taxon>
        <taxon>Golovinomyces</taxon>
    </lineage>
</organism>
<comment type="similarity">
    <text evidence="1">Belongs to the 3-beta-HSD family.</text>
</comment>
<comment type="caution">
    <text evidence="4">The sequence shown here is derived from an EMBL/GenBank/DDBJ whole genome shotgun (WGS) entry which is preliminary data.</text>
</comment>
<accession>A0A420J6K1</accession>
<protein>
    <submittedName>
        <fullName evidence="4">Sterol-4-alpha-carboxylate 3-dehydrogenase, decarboxylating</fullName>
    </submittedName>
</protein>
<dbReference type="InterPro" id="IPR002225">
    <property type="entry name" value="3Beta_OHSteriod_DH/Estase"/>
</dbReference>
<dbReference type="GO" id="GO:0016616">
    <property type="term" value="F:oxidoreductase activity, acting on the CH-OH group of donors, NAD or NADP as acceptor"/>
    <property type="evidence" value="ECO:0007669"/>
    <property type="project" value="InterPro"/>
</dbReference>
<dbReference type="GO" id="GO:0006694">
    <property type="term" value="P:steroid biosynthetic process"/>
    <property type="evidence" value="ECO:0007669"/>
    <property type="project" value="InterPro"/>
</dbReference>
<dbReference type="Proteomes" id="UP000285326">
    <property type="component" value="Unassembled WGS sequence"/>
</dbReference>
<dbReference type="PANTHER" id="PTHR43245">
    <property type="entry name" value="BIFUNCTIONAL POLYMYXIN RESISTANCE PROTEIN ARNA"/>
    <property type="match status" value="1"/>
</dbReference>
<keyword evidence="2" id="KW-0560">Oxidoreductase</keyword>
<gene>
    <name evidence="4" type="ORF">GcM1_172015</name>
</gene>
<evidence type="ECO:0000256" key="1">
    <source>
        <dbReference type="ARBA" id="ARBA00009219"/>
    </source>
</evidence>
<proteinExistence type="inferred from homology"/>